<dbReference type="GO" id="GO:0016020">
    <property type="term" value="C:membrane"/>
    <property type="evidence" value="ECO:0007669"/>
    <property type="project" value="UniProtKB-SubCell"/>
</dbReference>
<evidence type="ECO:0000256" key="6">
    <source>
        <dbReference type="SAM" id="MobiDB-lite"/>
    </source>
</evidence>
<evidence type="ECO:0000256" key="2">
    <source>
        <dbReference type="ARBA" id="ARBA00022692"/>
    </source>
</evidence>
<keyword evidence="2 7" id="KW-0812">Transmembrane</keyword>
<dbReference type="GeneID" id="28849490"/>
<dbReference type="PANTHER" id="PTHR33048">
    <property type="entry name" value="PTH11-LIKE INTEGRAL MEMBRANE PROTEIN (AFU_ORTHOLOGUE AFUA_5G11245)"/>
    <property type="match status" value="1"/>
</dbReference>
<proteinExistence type="inferred from homology"/>
<evidence type="ECO:0000313" key="10">
    <source>
        <dbReference type="Proteomes" id="UP000078397"/>
    </source>
</evidence>
<sequence>MERPPPPAGVDLSEDRRATIVATSVVTWFLAIIAIILRLLSRRMKGIELWLDDWLIIAALFPSCAHVFGMAGYAVSRGLGQHIWVTPPDSTRAWALGLFIAELGYFFTLICVKWSILAFYWRSFHIRRSIRIPIWTLATVVLLWGIAVILVTIFQCQPTHAFWSRFDPVNPRSPSDYHCGVEDTKFFYGNAIPTIITDILMLLLPAPYIYTLQLRKGQKFALAGIFLVGLFVTLVSVIRLNYLLKGNLQDPDITWNFVDIGLWSVIEGNIAMVCACLPFLRPILNKLTFGIFNISSVGSKPHHSSNFIKVSHNNASSHRWDDIGRSGRTSATVKAKGDV</sequence>
<evidence type="ECO:0000256" key="3">
    <source>
        <dbReference type="ARBA" id="ARBA00022989"/>
    </source>
</evidence>
<gene>
    <name evidence="9" type="ORF">VFPPC_06466</name>
</gene>
<evidence type="ECO:0000313" key="9">
    <source>
        <dbReference type="EMBL" id="OAQ65351.2"/>
    </source>
</evidence>
<comment type="similarity">
    <text evidence="5">Belongs to the SAT4 family.</text>
</comment>
<evidence type="ECO:0000256" key="5">
    <source>
        <dbReference type="ARBA" id="ARBA00038359"/>
    </source>
</evidence>
<evidence type="ECO:0000256" key="4">
    <source>
        <dbReference type="ARBA" id="ARBA00023136"/>
    </source>
</evidence>
<dbReference type="PANTHER" id="PTHR33048:SF47">
    <property type="entry name" value="INTEGRAL MEMBRANE PROTEIN-RELATED"/>
    <property type="match status" value="1"/>
</dbReference>
<dbReference type="EMBL" id="LSBJ02000005">
    <property type="protein sequence ID" value="OAQ65351.2"/>
    <property type="molecule type" value="Genomic_DNA"/>
</dbReference>
<evidence type="ECO:0000256" key="7">
    <source>
        <dbReference type="SAM" id="Phobius"/>
    </source>
</evidence>
<dbReference type="InterPro" id="IPR049326">
    <property type="entry name" value="Rhodopsin_dom_fungi"/>
</dbReference>
<protein>
    <recommendedName>
        <fullName evidence="8">Rhodopsin domain-containing protein</fullName>
    </recommendedName>
</protein>
<dbReference type="InterPro" id="IPR052337">
    <property type="entry name" value="SAT4-like"/>
</dbReference>
<dbReference type="KEGG" id="pchm:VFPPC_06466"/>
<feature type="domain" description="Rhodopsin" evidence="8">
    <location>
        <begin position="37"/>
        <end position="285"/>
    </location>
</feature>
<keyword evidence="4 7" id="KW-0472">Membrane</keyword>
<reference evidence="9 10" key="1">
    <citation type="journal article" date="2016" name="PLoS Pathog.">
        <title>Biosynthesis of antibiotic leucinostatins in bio-control fungus Purpureocillium lilacinum and their inhibition on phytophthora revealed by genome mining.</title>
        <authorList>
            <person name="Wang G."/>
            <person name="Liu Z."/>
            <person name="Lin R."/>
            <person name="Li E."/>
            <person name="Mao Z."/>
            <person name="Ling J."/>
            <person name="Yang Y."/>
            <person name="Yin W.B."/>
            <person name="Xie B."/>
        </authorList>
    </citation>
    <scope>NUCLEOTIDE SEQUENCE [LARGE SCALE GENOMIC DNA]</scope>
    <source>
        <strain evidence="9">170</strain>
    </source>
</reference>
<organism evidence="9 10">
    <name type="scientific">Pochonia chlamydosporia 170</name>
    <dbReference type="NCBI Taxonomy" id="1380566"/>
    <lineage>
        <taxon>Eukaryota</taxon>
        <taxon>Fungi</taxon>
        <taxon>Dikarya</taxon>
        <taxon>Ascomycota</taxon>
        <taxon>Pezizomycotina</taxon>
        <taxon>Sordariomycetes</taxon>
        <taxon>Hypocreomycetidae</taxon>
        <taxon>Hypocreales</taxon>
        <taxon>Clavicipitaceae</taxon>
        <taxon>Pochonia</taxon>
    </lineage>
</organism>
<accession>A0A179FJB2</accession>
<keyword evidence="10" id="KW-1185">Reference proteome</keyword>
<feature type="region of interest" description="Disordered" evidence="6">
    <location>
        <begin position="317"/>
        <end position="339"/>
    </location>
</feature>
<keyword evidence="3 7" id="KW-1133">Transmembrane helix</keyword>
<dbReference type="STRING" id="1380566.A0A179FJB2"/>
<dbReference type="AlphaFoldDB" id="A0A179FJB2"/>
<dbReference type="RefSeq" id="XP_022284328.1">
    <property type="nucleotide sequence ID" value="XM_022428512.1"/>
</dbReference>
<evidence type="ECO:0000256" key="1">
    <source>
        <dbReference type="ARBA" id="ARBA00004141"/>
    </source>
</evidence>
<name>A0A179FJB2_METCM</name>
<comment type="caution">
    <text evidence="9">The sequence shown here is derived from an EMBL/GenBank/DDBJ whole genome shotgun (WGS) entry which is preliminary data.</text>
</comment>
<dbReference type="Proteomes" id="UP000078397">
    <property type="component" value="Unassembled WGS sequence"/>
</dbReference>
<dbReference type="Pfam" id="PF20684">
    <property type="entry name" value="Fung_rhodopsin"/>
    <property type="match status" value="1"/>
</dbReference>
<evidence type="ECO:0000259" key="8">
    <source>
        <dbReference type="Pfam" id="PF20684"/>
    </source>
</evidence>
<dbReference type="OrthoDB" id="5417844at2759"/>
<comment type="subcellular location">
    <subcellularLocation>
        <location evidence="1">Membrane</location>
        <topology evidence="1">Multi-pass membrane protein</topology>
    </subcellularLocation>
</comment>